<evidence type="ECO:0000313" key="2">
    <source>
        <dbReference type="EMBL" id="MCH6468628.1"/>
    </source>
</evidence>
<gene>
    <name evidence="2" type="ORF">L0M17_01275</name>
</gene>
<evidence type="ECO:0000313" key="3">
    <source>
        <dbReference type="Proteomes" id="UP001202922"/>
    </source>
</evidence>
<reference evidence="2 3" key="1">
    <citation type="submission" date="2022-03" db="EMBL/GenBank/DDBJ databases">
        <title>Sinomonas sp. isolated from a soil.</title>
        <authorList>
            <person name="Han J."/>
            <person name="Kim D.-U."/>
        </authorList>
    </citation>
    <scope>NUCLEOTIDE SEQUENCE [LARGE SCALE GENOMIC DNA]</scope>
    <source>
        <strain evidence="2 3">5-5</strain>
    </source>
</reference>
<comment type="caution">
    <text evidence="2">The sequence shown here is derived from an EMBL/GenBank/DDBJ whole genome shotgun (WGS) entry which is preliminary data.</text>
</comment>
<dbReference type="RefSeq" id="WP_241050513.1">
    <property type="nucleotide sequence ID" value="NZ_JAKZBV010000001.1"/>
</dbReference>
<feature type="compositionally biased region" description="Low complexity" evidence="1">
    <location>
        <begin position="24"/>
        <end position="35"/>
    </location>
</feature>
<evidence type="ECO:0000256" key="1">
    <source>
        <dbReference type="SAM" id="MobiDB-lite"/>
    </source>
</evidence>
<protein>
    <submittedName>
        <fullName evidence="2">Uncharacterized protein</fullName>
    </submittedName>
</protein>
<proteinExistence type="predicted"/>
<organism evidence="2 3">
    <name type="scientific">Sinomonas terrae</name>
    <dbReference type="NCBI Taxonomy" id="2908838"/>
    <lineage>
        <taxon>Bacteria</taxon>
        <taxon>Bacillati</taxon>
        <taxon>Actinomycetota</taxon>
        <taxon>Actinomycetes</taxon>
        <taxon>Micrococcales</taxon>
        <taxon>Micrococcaceae</taxon>
        <taxon>Sinomonas</taxon>
    </lineage>
</organism>
<keyword evidence="3" id="KW-1185">Reference proteome</keyword>
<feature type="region of interest" description="Disordered" evidence="1">
    <location>
        <begin position="24"/>
        <end position="43"/>
    </location>
</feature>
<name>A0ABS9TW32_9MICC</name>
<sequence length="134" mass="13851">MRTHPVAGPLRHRPVSTLYIPAHRPAAARHAPPAHRAGETGRDDRHWAPAVAVCALAGVLAAALLGAAPEASTGEGPASVPWRAATPAGLLSTAGVQAHRSVLADGTGPLVQPLASTPLVLPVPHFIHLPYRQR</sequence>
<dbReference type="Proteomes" id="UP001202922">
    <property type="component" value="Unassembled WGS sequence"/>
</dbReference>
<dbReference type="EMBL" id="JAKZBV010000001">
    <property type="protein sequence ID" value="MCH6468628.1"/>
    <property type="molecule type" value="Genomic_DNA"/>
</dbReference>
<accession>A0ABS9TW32</accession>